<protein>
    <recommendedName>
        <fullName evidence="4">Tripartite tricarboxylate transporter TctB family protein</fullName>
    </recommendedName>
</protein>
<keyword evidence="1" id="KW-1133">Transmembrane helix</keyword>
<name>A0A0P1IB24_9RHOB</name>
<sequence>MRKLSASTALGVGCIAFALILAFIWIPLDTETWLVERKRGRYIAGDSLAPTLAAGFILIAGVMLLFERQTLDLHPTRYNLAFIGAISIFGIVGILLMRWTGPIAASLFGADEYRLLRDTAPWKYIGFVIGGGTMVFCIVSFVEQRVTWRALWIALVAVVVIIALYDLPFDDVLLPPNGDV</sequence>
<feature type="transmembrane region" description="Helical" evidence="1">
    <location>
        <begin position="7"/>
        <end position="28"/>
    </location>
</feature>
<dbReference type="GeneID" id="83881662"/>
<feature type="transmembrane region" description="Helical" evidence="1">
    <location>
        <begin position="149"/>
        <end position="167"/>
    </location>
</feature>
<evidence type="ECO:0000256" key="1">
    <source>
        <dbReference type="SAM" id="Phobius"/>
    </source>
</evidence>
<evidence type="ECO:0008006" key="4">
    <source>
        <dbReference type="Google" id="ProtNLM"/>
    </source>
</evidence>
<keyword evidence="1" id="KW-0812">Transmembrane</keyword>
<dbReference type="RefSeq" id="WP_058311798.1">
    <property type="nucleotide sequence ID" value="NZ_CYTW01000002.1"/>
</dbReference>
<reference evidence="3" key="1">
    <citation type="submission" date="2015-09" db="EMBL/GenBank/DDBJ databases">
        <authorList>
            <person name="Rodrigo-Torres Lidia"/>
            <person name="Arahal R.David."/>
        </authorList>
    </citation>
    <scope>NUCLEOTIDE SEQUENCE [LARGE SCALE GENOMIC DNA]</scope>
    <source>
        <strain evidence="3">CECT 7735</strain>
    </source>
</reference>
<dbReference type="Proteomes" id="UP000051870">
    <property type="component" value="Unassembled WGS sequence"/>
</dbReference>
<feature type="transmembrane region" description="Helical" evidence="1">
    <location>
        <begin position="78"/>
        <end position="101"/>
    </location>
</feature>
<organism evidence="2 3">
    <name type="scientific">Shimia thalassica</name>
    <dbReference type="NCBI Taxonomy" id="1715693"/>
    <lineage>
        <taxon>Bacteria</taxon>
        <taxon>Pseudomonadati</taxon>
        <taxon>Pseudomonadota</taxon>
        <taxon>Alphaproteobacteria</taxon>
        <taxon>Rhodobacterales</taxon>
        <taxon>Roseobacteraceae</taxon>
    </lineage>
</organism>
<keyword evidence="1" id="KW-0472">Membrane</keyword>
<proteinExistence type="predicted"/>
<feature type="transmembrane region" description="Helical" evidence="1">
    <location>
        <begin position="48"/>
        <end position="66"/>
    </location>
</feature>
<feature type="transmembrane region" description="Helical" evidence="1">
    <location>
        <begin position="121"/>
        <end position="142"/>
    </location>
</feature>
<keyword evidence="3" id="KW-1185">Reference proteome</keyword>
<accession>A0A0P1IB24</accession>
<evidence type="ECO:0000313" key="2">
    <source>
        <dbReference type="EMBL" id="CUK02786.1"/>
    </source>
</evidence>
<evidence type="ECO:0000313" key="3">
    <source>
        <dbReference type="Proteomes" id="UP000051870"/>
    </source>
</evidence>
<gene>
    <name evidence="2" type="ORF">PH7735_02652</name>
</gene>
<dbReference type="STRING" id="1715693.PH7735_02652"/>
<dbReference type="AlphaFoldDB" id="A0A0P1IB24"/>
<dbReference type="EMBL" id="CYTW01000002">
    <property type="protein sequence ID" value="CUK02786.1"/>
    <property type="molecule type" value="Genomic_DNA"/>
</dbReference>